<dbReference type="WBParaSite" id="snap_masked-unitig_40005-processed-gene-0.0-mRNA-1">
    <property type="protein sequence ID" value="snap_masked-unitig_40005-processed-gene-0.0-mRNA-1"/>
    <property type="gene ID" value="snap_masked-unitig_40005-processed-gene-0.0"/>
</dbReference>
<evidence type="ECO:0000313" key="2">
    <source>
        <dbReference type="WBParaSite" id="snap_masked-unitig_40005-processed-gene-0.0-mRNA-1"/>
    </source>
</evidence>
<proteinExistence type="predicted"/>
<dbReference type="Proteomes" id="UP000095280">
    <property type="component" value="Unplaced"/>
</dbReference>
<evidence type="ECO:0000313" key="1">
    <source>
        <dbReference type="Proteomes" id="UP000095280"/>
    </source>
</evidence>
<organism evidence="1 2">
    <name type="scientific">Macrostomum lignano</name>
    <dbReference type="NCBI Taxonomy" id="282301"/>
    <lineage>
        <taxon>Eukaryota</taxon>
        <taxon>Metazoa</taxon>
        <taxon>Spiralia</taxon>
        <taxon>Lophotrochozoa</taxon>
        <taxon>Platyhelminthes</taxon>
        <taxon>Rhabditophora</taxon>
        <taxon>Macrostomorpha</taxon>
        <taxon>Macrostomida</taxon>
        <taxon>Macrostomidae</taxon>
        <taxon>Macrostomum</taxon>
    </lineage>
</organism>
<keyword evidence="1" id="KW-1185">Reference proteome</keyword>
<sequence length="72" mass="8315">MKSCYGKLWDILTTTYANVVHDWHGHYSRYHGMHSGTGHNHALLSYQERRDANLNEERTTSASDLIGVGKYY</sequence>
<reference evidence="2" key="1">
    <citation type="submission" date="2016-11" db="UniProtKB">
        <authorList>
            <consortium name="WormBaseParasite"/>
        </authorList>
    </citation>
    <scope>IDENTIFICATION</scope>
</reference>
<dbReference type="AlphaFoldDB" id="A0A1I8JS13"/>
<name>A0A1I8JS13_9PLAT</name>
<protein>
    <submittedName>
        <fullName evidence="2">Uncharacterized protein</fullName>
    </submittedName>
</protein>
<accession>A0A1I8JS13</accession>